<feature type="compositionally biased region" description="Low complexity" evidence="3">
    <location>
        <begin position="393"/>
        <end position="405"/>
    </location>
</feature>
<dbReference type="Gene3D" id="1.10.555.10">
    <property type="entry name" value="Rho GTPase activation protein"/>
    <property type="match status" value="1"/>
</dbReference>
<reference evidence="6 7" key="1">
    <citation type="submission" date="2024-02" db="EMBL/GenBank/DDBJ databases">
        <title>De novo assembly and annotation of 12 fungi associated with fruit tree decline syndrome in Ontario, Canada.</title>
        <authorList>
            <person name="Sulman M."/>
            <person name="Ellouze W."/>
            <person name="Ilyukhin E."/>
        </authorList>
    </citation>
    <scope>NUCLEOTIDE SEQUENCE [LARGE SCALE GENOMIC DNA]</scope>
    <source>
        <strain evidence="6 7">M11/M66-122</strain>
    </source>
</reference>
<feature type="region of interest" description="Disordered" evidence="3">
    <location>
        <begin position="383"/>
        <end position="522"/>
    </location>
</feature>
<dbReference type="GO" id="GO:0005938">
    <property type="term" value="C:cell cortex"/>
    <property type="evidence" value="ECO:0007669"/>
    <property type="project" value="UniProtKB-ARBA"/>
</dbReference>
<gene>
    <name evidence="6" type="primary">RGD1</name>
    <name evidence="6" type="ORF">SLS62_008649</name>
</gene>
<protein>
    <submittedName>
        <fullName evidence="6">Rho GTPase-activating protein</fullName>
    </submittedName>
</protein>
<evidence type="ECO:0000256" key="3">
    <source>
        <dbReference type="SAM" id="MobiDB-lite"/>
    </source>
</evidence>
<dbReference type="SMART" id="SM00055">
    <property type="entry name" value="FCH"/>
    <property type="match status" value="1"/>
</dbReference>
<feature type="domain" description="Rho-GAP" evidence="4">
    <location>
        <begin position="562"/>
        <end position="809"/>
    </location>
</feature>
<feature type="compositionally biased region" description="Pro residues" evidence="3">
    <location>
        <begin position="630"/>
        <end position="639"/>
    </location>
</feature>
<dbReference type="PROSITE" id="PS50238">
    <property type="entry name" value="RHOGAP"/>
    <property type="match status" value="1"/>
</dbReference>
<name>A0AAN9YL97_9PEZI</name>
<evidence type="ECO:0000313" key="6">
    <source>
        <dbReference type="EMBL" id="KAK7748386.1"/>
    </source>
</evidence>
<dbReference type="GO" id="GO:0007165">
    <property type="term" value="P:signal transduction"/>
    <property type="evidence" value="ECO:0007669"/>
    <property type="project" value="InterPro"/>
</dbReference>
<feature type="compositionally biased region" description="Polar residues" evidence="3">
    <location>
        <begin position="46"/>
        <end position="60"/>
    </location>
</feature>
<dbReference type="Gene3D" id="1.20.1270.60">
    <property type="entry name" value="Arfaptin homology (AH) domain/BAR domain"/>
    <property type="match status" value="1"/>
</dbReference>
<dbReference type="Pfam" id="PF00620">
    <property type="entry name" value="RhoGAP"/>
    <property type="match status" value="2"/>
</dbReference>
<dbReference type="SUPFAM" id="SSF103657">
    <property type="entry name" value="BAR/IMD domain-like"/>
    <property type="match status" value="1"/>
</dbReference>
<evidence type="ECO:0000259" key="5">
    <source>
        <dbReference type="PROSITE" id="PS51741"/>
    </source>
</evidence>
<evidence type="ECO:0000256" key="1">
    <source>
        <dbReference type="ARBA" id="ARBA00022468"/>
    </source>
</evidence>
<keyword evidence="2" id="KW-0175">Coiled coil</keyword>
<dbReference type="InterPro" id="IPR001060">
    <property type="entry name" value="FCH_dom"/>
</dbReference>
<dbReference type="FunFam" id="1.20.1270.60:FF:000063">
    <property type="entry name" value="Rho GTPase activator"/>
    <property type="match status" value="1"/>
</dbReference>
<keyword evidence="7" id="KW-1185">Reference proteome</keyword>
<feature type="compositionally biased region" description="Polar residues" evidence="3">
    <location>
        <begin position="12"/>
        <end position="33"/>
    </location>
</feature>
<dbReference type="InterPro" id="IPR031160">
    <property type="entry name" value="F_BAR_dom"/>
</dbReference>
<dbReference type="Pfam" id="PF00611">
    <property type="entry name" value="FCH"/>
    <property type="match status" value="1"/>
</dbReference>
<dbReference type="EMBL" id="JAKJXP020000082">
    <property type="protein sequence ID" value="KAK7748386.1"/>
    <property type="molecule type" value="Genomic_DNA"/>
</dbReference>
<dbReference type="InterPro" id="IPR050729">
    <property type="entry name" value="Rho-GAP"/>
</dbReference>
<keyword evidence="1" id="KW-0343">GTPase activation</keyword>
<dbReference type="CDD" id="cd07652">
    <property type="entry name" value="F-BAR_Rgd1"/>
    <property type="match status" value="1"/>
</dbReference>
<organism evidence="6 7">
    <name type="scientific">Diatrype stigma</name>
    <dbReference type="NCBI Taxonomy" id="117547"/>
    <lineage>
        <taxon>Eukaryota</taxon>
        <taxon>Fungi</taxon>
        <taxon>Dikarya</taxon>
        <taxon>Ascomycota</taxon>
        <taxon>Pezizomycotina</taxon>
        <taxon>Sordariomycetes</taxon>
        <taxon>Xylariomycetidae</taxon>
        <taxon>Xylariales</taxon>
        <taxon>Diatrypaceae</taxon>
        <taxon>Diatrype</taxon>
    </lineage>
</organism>
<feature type="region of interest" description="Disordered" evidence="3">
    <location>
        <begin position="624"/>
        <end position="646"/>
    </location>
</feature>
<dbReference type="Proteomes" id="UP001320420">
    <property type="component" value="Unassembled WGS sequence"/>
</dbReference>
<dbReference type="PANTHER" id="PTHR23176:SF136">
    <property type="entry name" value="RHO GTPASE ACTIVATOR (RGD1)"/>
    <property type="match status" value="1"/>
</dbReference>
<evidence type="ECO:0000259" key="4">
    <source>
        <dbReference type="PROSITE" id="PS50238"/>
    </source>
</evidence>
<evidence type="ECO:0000256" key="2">
    <source>
        <dbReference type="PROSITE-ProRule" id="PRU01077"/>
    </source>
</evidence>
<proteinExistence type="predicted"/>
<accession>A0AAN9YL97</accession>
<comment type="caution">
    <text evidence="6">The sequence shown here is derived from an EMBL/GenBank/DDBJ whole genome shotgun (WGS) entry which is preliminary data.</text>
</comment>
<dbReference type="GO" id="GO:0005096">
    <property type="term" value="F:GTPase activator activity"/>
    <property type="evidence" value="ECO:0007669"/>
    <property type="project" value="UniProtKB-KW"/>
</dbReference>
<dbReference type="InterPro" id="IPR008936">
    <property type="entry name" value="Rho_GTPase_activation_prot"/>
</dbReference>
<feature type="region of interest" description="Disordered" evidence="3">
    <location>
        <begin position="1"/>
        <end position="71"/>
    </location>
</feature>
<dbReference type="SMART" id="SM00324">
    <property type="entry name" value="RhoGAP"/>
    <property type="match status" value="1"/>
</dbReference>
<feature type="compositionally biased region" description="Polar residues" evidence="3">
    <location>
        <begin position="383"/>
        <end position="392"/>
    </location>
</feature>
<dbReference type="PROSITE" id="PS51741">
    <property type="entry name" value="F_BAR"/>
    <property type="match status" value="1"/>
</dbReference>
<dbReference type="PANTHER" id="PTHR23176">
    <property type="entry name" value="RHO/RAC/CDC GTPASE-ACTIVATING PROTEIN"/>
    <property type="match status" value="1"/>
</dbReference>
<sequence>MADQPQPALDLTSPSSKPQENETSAIMSLGDNNQDPEAENGDPATGSANGEGQRPGSSPTDGAETHSQKQVKEVLASEIGISTLLNRLKQSIASAKEFALFLKKRSVLEDDHAKGMKKLCRTTQDSIRHQDHRQGSFAKATEEMLSIHERMAENGVQFALSLHQMHEDLLEVGAVADKHRKGWKQTGMEAENRLVSLETAMRKSKTKYDSLAEEYDRVRTGETKQGPKVFGFKGPKSAAQHEEDLLRKVQAADTDYMGKVQAYQTEKATMESTTRPEAVKALEDLIKECDAGTMLQMQKFASFNEKLLLSNGLVISPLKTGELGGQHTRSLKDVVHAVDNKQDFENYVISFHGRVPLKSSEPKYERNPVLNPQQNVSMGQIVQPNQPQTRPATQSNQQGPQTSPSQPMPPPGSMGSQQGGFDSVSSPPQGPGQQHMGGPPQMPNTYRPGSGFGHDRSFSHGALLNQTNPQSQPPYNNVRNSVQATSGQPRFDGGVGGGMSPSGPPQLGALPFQTSQPFTDPPTLRNDLASPYPGQQLEPSFRSVSPPSTVAGPAKNKQVFGIPLMRLYERDSLAVPMVVYQCIQAVDLYGLAVEGIYRLSGSQAHVQKLKSLFDTGSSAPSSFFSSPTPLLSPPPTPPPFHDHQNPRHYQRHLQKLTTKARRAAGLVTTTDSESRILDFRNPENFFHDVNSVAGLLKQFLRDLPDPLLTGEHYGDFIEAAKHDDDIVRRDSLHAIINGMPDPNYATLRALMLHLHRVTDNSAVNRMNSQNLAIVFGPTLMGTAPGSNIADAGWQVRVVDTILQNTYQIFDED</sequence>
<evidence type="ECO:0000313" key="7">
    <source>
        <dbReference type="Proteomes" id="UP001320420"/>
    </source>
</evidence>
<dbReference type="InterPro" id="IPR000198">
    <property type="entry name" value="RhoGAP_dom"/>
</dbReference>
<dbReference type="SUPFAM" id="SSF48350">
    <property type="entry name" value="GTPase activation domain, GAP"/>
    <property type="match status" value="1"/>
</dbReference>
<feature type="compositionally biased region" description="Polar residues" evidence="3">
    <location>
        <begin position="464"/>
        <end position="488"/>
    </location>
</feature>
<dbReference type="InterPro" id="IPR027267">
    <property type="entry name" value="AH/BAR_dom_sf"/>
</dbReference>
<feature type="domain" description="F-BAR" evidence="5">
    <location>
        <begin position="69"/>
        <end position="343"/>
    </location>
</feature>
<dbReference type="AlphaFoldDB" id="A0AAN9YL97"/>